<reference evidence="3" key="1">
    <citation type="submission" date="2016-10" db="EMBL/GenBank/DDBJ databases">
        <authorList>
            <person name="Varghese N."/>
            <person name="Submissions S."/>
        </authorList>
    </citation>
    <scope>NUCLEOTIDE SEQUENCE [LARGE SCALE GENOMIC DNA]</scope>
    <source>
        <strain evidence="3">DSM 24450</strain>
    </source>
</reference>
<sequence length="455" mass="51611">MKNKFYTLLVVMILYGIGSVAQEGTKTDSIRINQYGQAVRFQPLNAEAQDGILKFTSADKSYSIWMDNRVQFDGEMFSNDAFNPIGNGASIRRARFAMKAELWNNWYGEIDLDFSGSAVELKDAYVKYTPDSDSWNIKAGHFKESFGMETTTTSRYLTFTERSLMSKFDPSRHLGFQFNHWADKYLITAGLHFSTVGDNEEVVFTQDNNKDLGVDDGYSLTGRAVFIPINDEDKVLHLGIAGTYRTPKVDLEIPYSYRFSTRSHSSINRKKYIDTDDILNVDNNTMVNFELAGRYKGFMFQSEYKLVTVNRNDDLDAINFNGFYVQGAYLLFGGHHNYNAEEGEFTRITRGKEYGDLELAVRYDFVDANDFDNGIYGGSAEGYTVGLNYHVNPNVKFMLNYIYNNNDRFANGKGKLYAGYDADGNLTKDPTNVFDADGNGGDDFGMAAFRIEIDF</sequence>
<proteinExistence type="predicted"/>
<organism evidence="2 3">
    <name type="scientific">Lutibacter maritimus</name>
    <dbReference type="NCBI Taxonomy" id="593133"/>
    <lineage>
        <taxon>Bacteria</taxon>
        <taxon>Pseudomonadati</taxon>
        <taxon>Bacteroidota</taxon>
        <taxon>Flavobacteriia</taxon>
        <taxon>Flavobacteriales</taxon>
        <taxon>Flavobacteriaceae</taxon>
        <taxon>Lutibacter</taxon>
    </lineage>
</organism>
<dbReference type="Pfam" id="PF07396">
    <property type="entry name" value="Porin_O_P"/>
    <property type="match status" value="1"/>
</dbReference>
<evidence type="ECO:0000313" key="3">
    <source>
        <dbReference type="Proteomes" id="UP000199312"/>
    </source>
</evidence>
<feature type="signal peptide" evidence="1">
    <location>
        <begin position="1"/>
        <end position="21"/>
    </location>
</feature>
<dbReference type="InterPro" id="IPR010870">
    <property type="entry name" value="Porin_O/P"/>
</dbReference>
<dbReference type="OrthoDB" id="1151129at2"/>
<dbReference type="Gene3D" id="2.40.160.10">
    <property type="entry name" value="Porin"/>
    <property type="match status" value="1"/>
</dbReference>
<keyword evidence="1" id="KW-0732">Signal</keyword>
<dbReference type="AlphaFoldDB" id="A0A1I6RIX7"/>
<feature type="chain" id="PRO_5011774179" evidence="1">
    <location>
        <begin position="22"/>
        <end position="455"/>
    </location>
</feature>
<gene>
    <name evidence="2" type="ORF">SAMN04488006_2512</name>
</gene>
<evidence type="ECO:0000313" key="2">
    <source>
        <dbReference type="EMBL" id="SFS64596.1"/>
    </source>
</evidence>
<accession>A0A1I6RIX7</accession>
<evidence type="ECO:0000256" key="1">
    <source>
        <dbReference type="SAM" id="SignalP"/>
    </source>
</evidence>
<dbReference type="Proteomes" id="UP000199312">
    <property type="component" value="Unassembled WGS sequence"/>
</dbReference>
<protein>
    <submittedName>
        <fullName evidence="2">Phosphate-selective porin OprO and OprP</fullName>
    </submittedName>
</protein>
<dbReference type="EMBL" id="FOZP01000006">
    <property type="protein sequence ID" value="SFS64596.1"/>
    <property type="molecule type" value="Genomic_DNA"/>
</dbReference>
<name>A0A1I6RIX7_9FLAO</name>
<dbReference type="SUPFAM" id="SSF56935">
    <property type="entry name" value="Porins"/>
    <property type="match status" value="1"/>
</dbReference>
<dbReference type="RefSeq" id="WP_090227362.1">
    <property type="nucleotide sequence ID" value="NZ_FOZP01000006.1"/>
</dbReference>
<dbReference type="InterPro" id="IPR023614">
    <property type="entry name" value="Porin_dom_sf"/>
</dbReference>
<dbReference type="STRING" id="593133.SAMN04488006_2512"/>
<keyword evidence="3" id="KW-1185">Reference proteome</keyword>